<dbReference type="EMBL" id="MU394421">
    <property type="protein sequence ID" value="KAI6080817.1"/>
    <property type="molecule type" value="Genomic_DNA"/>
</dbReference>
<comment type="caution">
    <text evidence="1">The sequence shown here is derived from an EMBL/GenBank/DDBJ whole genome shotgun (WGS) entry which is preliminary data.</text>
</comment>
<gene>
    <name evidence="1" type="ORF">F4821DRAFT_250707</name>
</gene>
<sequence length="195" mass="20837">MVMRVGFLIRSSILWVVVVLGFVQIPPSDVSRAPLGRRSIMDSASSSISTTTASPDIVIEIIVDVQFQNGSKFEAGQTTTSSSIQSSLQVTYETTGATTSSLHQTDLTSLSSIATSSIVTTPRAKATSISIVPFPLCNATIALEPTGTISASRFYRSDPTTSPVMFSGRGTPSSSINIANVFLVICMQWVVFYPW</sequence>
<proteinExistence type="predicted"/>
<reference evidence="1 2" key="1">
    <citation type="journal article" date="2022" name="New Phytol.">
        <title>Ecological generalism drives hyperdiversity of secondary metabolite gene clusters in xylarialean endophytes.</title>
        <authorList>
            <person name="Franco M.E.E."/>
            <person name="Wisecaver J.H."/>
            <person name="Arnold A.E."/>
            <person name="Ju Y.M."/>
            <person name="Slot J.C."/>
            <person name="Ahrendt S."/>
            <person name="Moore L.P."/>
            <person name="Eastman K.E."/>
            <person name="Scott K."/>
            <person name="Konkel Z."/>
            <person name="Mondo S.J."/>
            <person name="Kuo A."/>
            <person name="Hayes R.D."/>
            <person name="Haridas S."/>
            <person name="Andreopoulos B."/>
            <person name="Riley R."/>
            <person name="LaButti K."/>
            <person name="Pangilinan J."/>
            <person name="Lipzen A."/>
            <person name="Amirebrahimi M."/>
            <person name="Yan J."/>
            <person name="Adam C."/>
            <person name="Keymanesh K."/>
            <person name="Ng V."/>
            <person name="Louie K."/>
            <person name="Northen T."/>
            <person name="Drula E."/>
            <person name="Henrissat B."/>
            <person name="Hsieh H.M."/>
            <person name="Youens-Clark K."/>
            <person name="Lutzoni F."/>
            <person name="Miadlikowska J."/>
            <person name="Eastwood D.C."/>
            <person name="Hamelin R.C."/>
            <person name="Grigoriev I.V."/>
            <person name="U'Ren J.M."/>
        </authorList>
    </citation>
    <scope>NUCLEOTIDE SEQUENCE [LARGE SCALE GENOMIC DNA]</scope>
    <source>
        <strain evidence="1 2">ER1909</strain>
    </source>
</reference>
<organism evidence="1 2">
    <name type="scientific">Hypoxylon rubiginosum</name>
    <dbReference type="NCBI Taxonomy" id="110542"/>
    <lineage>
        <taxon>Eukaryota</taxon>
        <taxon>Fungi</taxon>
        <taxon>Dikarya</taxon>
        <taxon>Ascomycota</taxon>
        <taxon>Pezizomycotina</taxon>
        <taxon>Sordariomycetes</taxon>
        <taxon>Xylariomycetidae</taxon>
        <taxon>Xylariales</taxon>
        <taxon>Hypoxylaceae</taxon>
        <taxon>Hypoxylon</taxon>
    </lineage>
</organism>
<name>A0ACC0CKE3_9PEZI</name>
<protein>
    <submittedName>
        <fullName evidence="1">Uncharacterized protein</fullName>
    </submittedName>
</protein>
<keyword evidence="2" id="KW-1185">Reference proteome</keyword>
<evidence type="ECO:0000313" key="2">
    <source>
        <dbReference type="Proteomes" id="UP001497680"/>
    </source>
</evidence>
<dbReference type="Proteomes" id="UP001497680">
    <property type="component" value="Unassembled WGS sequence"/>
</dbReference>
<accession>A0ACC0CKE3</accession>
<evidence type="ECO:0000313" key="1">
    <source>
        <dbReference type="EMBL" id="KAI6080817.1"/>
    </source>
</evidence>